<sequence>MGYQDRNETLGETPERLRVLEKGWRERRRVILGETSRINEEARIHRQPQLHQTELELTERPEKATTTHLSPRQSRQIISRRPLTPPPTPPLPSSDLPSPHKAWVPPARTSKPVPIVRGHLPPTGRPVCLPKSTSTIHVLPTGSKYEMMIELGKHQDIRIRRGGREIETRQSRGGLPTETVVIKLNDCEAWSAREASQWESVSQLVNGFKRMSARIWHELGRLTVSCSEPPDIVLAYDTASVSNNGPQESTYVSVGRGFAKTKCSIKTRVRYSPSTLSLQLDTFISRTTPANDRPLDTQRVKRVVTTACRPACEYAHGLRPDNVRQACKGLGVVPVEWREEELEALGRLWALRREWQRYM</sequence>
<keyword evidence="3" id="KW-1185">Reference proteome</keyword>
<dbReference type="EMBL" id="JAODAN010000008">
    <property type="protein sequence ID" value="KAK1922773.1"/>
    <property type="molecule type" value="Genomic_DNA"/>
</dbReference>
<dbReference type="Proteomes" id="UP001182556">
    <property type="component" value="Unassembled WGS sequence"/>
</dbReference>
<feature type="compositionally biased region" description="Pro residues" evidence="1">
    <location>
        <begin position="83"/>
        <end position="92"/>
    </location>
</feature>
<feature type="compositionally biased region" description="Low complexity" evidence="1">
    <location>
        <begin position="69"/>
        <end position="82"/>
    </location>
</feature>
<evidence type="ECO:0000256" key="1">
    <source>
        <dbReference type="SAM" id="MobiDB-lite"/>
    </source>
</evidence>
<dbReference type="AlphaFoldDB" id="A0AAD9CYI1"/>
<name>A0AAD9CYI1_PAPLA</name>
<accession>A0AAD9CYI1</accession>
<protein>
    <submittedName>
        <fullName evidence="2">Uncharacterized protein</fullName>
    </submittedName>
</protein>
<feature type="region of interest" description="Disordered" evidence="1">
    <location>
        <begin position="42"/>
        <end position="119"/>
    </location>
</feature>
<proteinExistence type="predicted"/>
<gene>
    <name evidence="2" type="ORF">DB88DRAFT_369860</name>
</gene>
<comment type="caution">
    <text evidence="2">The sequence shown here is derived from an EMBL/GenBank/DDBJ whole genome shotgun (WGS) entry which is preliminary data.</text>
</comment>
<evidence type="ECO:0000313" key="3">
    <source>
        <dbReference type="Proteomes" id="UP001182556"/>
    </source>
</evidence>
<reference evidence="2" key="1">
    <citation type="submission" date="2023-02" db="EMBL/GenBank/DDBJ databases">
        <title>Identification and recombinant expression of a fungal hydrolase from Papiliotrema laurentii that hydrolyzes apple cutin and clears colloidal polyester polyurethane.</title>
        <authorList>
            <consortium name="DOE Joint Genome Institute"/>
            <person name="Roman V.A."/>
            <person name="Bojanowski C."/>
            <person name="Crable B.R."/>
            <person name="Wagner D.N."/>
            <person name="Hung C.S."/>
            <person name="Nadeau L.J."/>
            <person name="Schratz L."/>
            <person name="Haridas S."/>
            <person name="Pangilinan J."/>
            <person name="Lipzen A."/>
            <person name="Na H."/>
            <person name="Yan M."/>
            <person name="Ng V."/>
            <person name="Grigoriev I.V."/>
            <person name="Spatafora J.W."/>
            <person name="Barlow D."/>
            <person name="Biffinger J."/>
            <person name="Kelley-Loughnane N."/>
            <person name="Varaljay V.A."/>
            <person name="Crookes-Goodson W.J."/>
        </authorList>
    </citation>
    <scope>NUCLEOTIDE SEQUENCE</scope>
    <source>
        <strain evidence="2">5307AH</strain>
    </source>
</reference>
<feature type="compositionally biased region" description="Basic and acidic residues" evidence="1">
    <location>
        <begin position="53"/>
        <end position="65"/>
    </location>
</feature>
<organism evidence="2 3">
    <name type="scientific">Papiliotrema laurentii</name>
    <name type="common">Cryptococcus laurentii</name>
    <dbReference type="NCBI Taxonomy" id="5418"/>
    <lineage>
        <taxon>Eukaryota</taxon>
        <taxon>Fungi</taxon>
        <taxon>Dikarya</taxon>
        <taxon>Basidiomycota</taxon>
        <taxon>Agaricomycotina</taxon>
        <taxon>Tremellomycetes</taxon>
        <taxon>Tremellales</taxon>
        <taxon>Rhynchogastremaceae</taxon>
        <taxon>Papiliotrema</taxon>
    </lineage>
</organism>
<evidence type="ECO:0000313" key="2">
    <source>
        <dbReference type="EMBL" id="KAK1922773.1"/>
    </source>
</evidence>